<dbReference type="InterPro" id="IPR050708">
    <property type="entry name" value="T6SS_VgrG/RHS"/>
</dbReference>
<protein>
    <submittedName>
        <fullName evidence="2">RHS repeat-associated core domain-containing protein</fullName>
    </submittedName>
</protein>
<gene>
    <name evidence="2" type="ORF">ABGB03_10595</name>
</gene>
<dbReference type="PANTHER" id="PTHR32305">
    <property type="match status" value="1"/>
</dbReference>
<keyword evidence="1" id="KW-0732">Signal</keyword>
<dbReference type="EMBL" id="CP157199">
    <property type="protein sequence ID" value="XBG60303.1"/>
    <property type="molecule type" value="Genomic_DNA"/>
</dbReference>
<evidence type="ECO:0000256" key="1">
    <source>
        <dbReference type="SAM" id="SignalP"/>
    </source>
</evidence>
<dbReference type="InterPro" id="IPR022385">
    <property type="entry name" value="Rhs_assc_core"/>
</dbReference>
<dbReference type="Gene3D" id="2.180.10.10">
    <property type="entry name" value="RHS repeat-associated core"/>
    <property type="match status" value="1"/>
</dbReference>
<dbReference type="InterPro" id="IPR055015">
    <property type="entry name" value="GCX_COOH"/>
</dbReference>
<dbReference type="NCBIfam" id="NF045639">
    <property type="entry name" value="GCX_COOH"/>
    <property type="match status" value="1"/>
</dbReference>
<sequence length="1425" mass="156356">MKHIYIYILFLVSLSVLNAQENPPTTVDDMNWISNISYDFNGNTVAKGISFFNTLGKSTQSQSWDIITDSIWASQTLYDYQGRPAFQSLSAPTGSVFGYLSSFINNTSGSPYTRADFDDSGTLLAPNAVGSQPNTLGWYYSNSNTSEPYQDITSHPFSRTVYSKLNPGAVLKTLGGNKVNIGGVNQWANGYTFSMPAAQEMYYAFGKDYFPDGETILYPTSASVNAAAGVYECSVKSCSTNVISNNIIVDVPEGFNLIQGKVYQFHINGVTSYYTLMSAMETVDPYNEEGENPMAPPPPPNSIILAPAYDTCPVGPIYNLKVTKSVSRDVHGVETVVFVDSDGNTLAAARSGNEDNPTQKKYNVMSPIGEQGFVDIHIPVGCGGAITFKGNTSATFNVFDLITEAKLNTSPITSSNYTLNPGMYRVAEVTSYHKNPLPFVIINGSTIDLIDNTNQVGVSYDVNYYDYSLNFYDKAGRLTQSVQPQGFDDALTLSTSVRNHDMSSTFAYNTLGQLLSTTSPDEGAANFKYRKDGQIRFSQNVLQATNNEFSYTNYDDLGRPIESGVLSSNSFATADPDSAVLPAGTKKEQHFTIYDSHDIPAGVTPPSKTLDQALTDMGLTTLEKQQYIAKFLASNVAITYTKSPETTTTWYSYDIYGRVKWIVQYINGLGTKTIDYEYDFAKGHVTKVIYQKYNANELFIHRYNYNSAGQLTSVATSTDNTAFILQESYTYYENGALKRKELLKDAIQGTDYVYNLNGQLKAINHPSLSPTQDPGGDTDDAFGMLIDYHQNDYARTQRSNITTTPFGTDQFNGNIKTTRWNTHSNALTAPSENAYNYEYNKNNWLQAADYGENIIGNTTNTNLQANISSTAVTASGNILALEATNSITLSPGFHAQTGSGVTAKIYTLSSFDTQNTGDYDVTSITYDANGNIKTLNRNKNTESGSNAMDEFTYDYITGKNQLDYVQDAVTGTTNADDLKTQATGNYVYNSIGQLIEDHEEAVADPTNIVRYIYNTSGLVTEVSKKNVPLVKFFYNDKGHRVKKEIYTAGSLTNTDYYVRDAAGSVMAIYNGNTLKEQPIYGSSRIGVYNRQDSSTAYQLTDHLGNVRAVISKDSNNNMLMLSYTDYYPGGMAMPGRNVVGDYRYDYQGQEKDRETGKNAFTLRLYDARINRWIAPDPYGEFFSPYLAMGNNWLNRIDPTGGMTDCPDCPDPPIATILLDEVVITASRGDTWIKGAAPVAVGLEHASWVRNNFYVPNDRFYFEGFKRGELSQMEYALKRYDLQGEARSRMTRSGQAVSELAKSRRAQMQTAHDFATGKKEIRVEGKGNTNTRNFGVKGTLLKGASRATIVYGVYSTVEHIHSAEDKGLAISQEAGGWAGAWGGAKAGALIGSAFGPVGTLVGGLIGGAVGYAAGYSAGGAIYREFD</sequence>
<organism evidence="2">
    <name type="scientific">Pontimicrobium sp. SW4</name>
    <dbReference type="NCBI Taxonomy" id="3153519"/>
    <lineage>
        <taxon>Bacteria</taxon>
        <taxon>Pseudomonadati</taxon>
        <taxon>Bacteroidota</taxon>
        <taxon>Flavobacteriia</taxon>
        <taxon>Flavobacteriales</taxon>
        <taxon>Flavobacteriaceae</taxon>
        <taxon>Pontimicrobium</taxon>
    </lineage>
</organism>
<name>A0AAU7BQA2_9FLAO</name>
<dbReference type="NCBIfam" id="TIGR03696">
    <property type="entry name" value="Rhs_assc_core"/>
    <property type="match status" value="1"/>
</dbReference>
<feature type="signal peptide" evidence="1">
    <location>
        <begin position="1"/>
        <end position="21"/>
    </location>
</feature>
<dbReference type="RefSeq" id="WP_347922487.1">
    <property type="nucleotide sequence ID" value="NZ_CP157199.1"/>
</dbReference>
<evidence type="ECO:0000313" key="2">
    <source>
        <dbReference type="EMBL" id="XBG60303.1"/>
    </source>
</evidence>
<feature type="chain" id="PRO_5043313444" evidence="1">
    <location>
        <begin position="22"/>
        <end position="1425"/>
    </location>
</feature>
<dbReference type="PANTHER" id="PTHR32305:SF15">
    <property type="entry name" value="PROTEIN RHSA-RELATED"/>
    <property type="match status" value="1"/>
</dbReference>
<proteinExistence type="predicted"/>
<accession>A0AAU7BQA2</accession>
<reference evidence="2" key="1">
    <citation type="submission" date="2024-05" db="EMBL/GenBank/DDBJ databases">
        <title>Pontimicrobium maritimus sp. nov., isolated form sea water.</title>
        <authorList>
            <person name="Muhammad N."/>
            <person name="Vuong T.Q."/>
            <person name="Han H.L."/>
            <person name="Kim S.-G."/>
        </authorList>
    </citation>
    <scope>NUCLEOTIDE SEQUENCE</scope>
    <source>
        <strain evidence="2">SW4</strain>
    </source>
</reference>